<dbReference type="Pfam" id="PF00089">
    <property type="entry name" value="Trypsin"/>
    <property type="match status" value="1"/>
</dbReference>
<dbReference type="PANTHER" id="PTHR24252">
    <property type="entry name" value="ACROSIN-RELATED"/>
    <property type="match status" value="1"/>
</dbReference>
<dbReference type="Proteomes" id="UP000694920">
    <property type="component" value="Unplaced"/>
</dbReference>
<evidence type="ECO:0000313" key="8">
    <source>
        <dbReference type="RefSeq" id="XP_015595622.1"/>
    </source>
</evidence>
<accession>A0AAJ7BVZ1</accession>
<evidence type="ECO:0000256" key="2">
    <source>
        <dbReference type="ARBA" id="ARBA00022801"/>
    </source>
</evidence>
<organism evidence="7 8">
    <name type="scientific">Cephus cinctus</name>
    <name type="common">Wheat stem sawfly</name>
    <dbReference type="NCBI Taxonomy" id="211228"/>
    <lineage>
        <taxon>Eukaryota</taxon>
        <taxon>Metazoa</taxon>
        <taxon>Ecdysozoa</taxon>
        <taxon>Arthropoda</taxon>
        <taxon>Hexapoda</taxon>
        <taxon>Insecta</taxon>
        <taxon>Pterygota</taxon>
        <taxon>Neoptera</taxon>
        <taxon>Endopterygota</taxon>
        <taxon>Hymenoptera</taxon>
        <taxon>Cephoidea</taxon>
        <taxon>Cephidae</taxon>
        <taxon>Cephus</taxon>
    </lineage>
</organism>
<sequence length="252" mass="26397">MRILCFLLTACFCLSSVTAILERIVGGTATAIENIPFQLSLVINKEVVCGAVLIATNKAITAAQCVHGLPSTAVVTVKGGTSYRTSLGTSRNVNEIKIHNNFNQYTYDYDIAILTLSQKFELSKQIALAKLPIVNEIVAPGKIANVSGWGITTIGGTEYAGLLQTVQVPIVATKVCASAHARLNTVTDRMLCAGFTTGGNDWCKGDVGGPLVYAGKVIGLASWGASCGSVGSPGVYTRIAALRQWISTNAGV</sequence>
<dbReference type="GO" id="GO:0006508">
    <property type="term" value="P:proteolysis"/>
    <property type="evidence" value="ECO:0007669"/>
    <property type="project" value="UniProtKB-KW"/>
</dbReference>
<evidence type="ECO:0000256" key="5">
    <source>
        <dbReference type="SAM" id="SignalP"/>
    </source>
</evidence>
<name>A0AAJ7BVZ1_CEPCN</name>
<keyword evidence="7" id="KW-1185">Reference proteome</keyword>
<evidence type="ECO:0000256" key="4">
    <source>
        <dbReference type="ARBA" id="ARBA00023157"/>
    </source>
</evidence>
<dbReference type="PANTHER" id="PTHR24252:SF18">
    <property type="entry name" value="OVOCHYMASE 1"/>
    <property type="match status" value="1"/>
</dbReference>
<dbReference type="RefSeq" id="XP_015595622.1">
    <property type="nucleotide sequence ID" value="XM_015740136.1"/>
</dbReference>
<evidence type="ECO:0000256" key="1">
    <source>
        <dbReference type="ARBA" id="ARBA00022670"/>
    </source>
</evidence>
<feature type="chain" id="PRO_5042582036" evidence="5">
    <location>
        <begin position="20"/>
        <end position="252"/>
    </location>
</feature>
<keyword evidence="1" id="KW-0645">Protease</keyword>
<dbReference type="InterPro" id="IPR001254">
    <property type="entry name" value="Trypsin_dom"/>
</dbReference>
<dbReference type="InterPro" id="IPR043504">
    <property type="entry name" value="Peptidase_S1_PA_chymotrypsin"/>
</dbReference>
<evidence type="ECO:0000259" key="6">
    <source>
        <dbReference type="PROSITE" id="PS50240"/>
    </source>
</evidence>
<gene>
    <name evidence="8" type="primary">LOC107267926</name>
</gene>
<keyword evidence="5" id="KW-0732">Signal</keyword>
<keyword evidence="2" id="KW-0378">Hydrolase</keyword>
<dbReference type="InterPro" id="IPR009003">
    <property type="entry name" value="Peptidase_S1_PA"/>
</dbReference>
<dbReference type="CDD" id="cd00190">
    <property type="entry name" value="Tryp_SPc"/>
    <property type="match status" value="1"/>
</dbReference>
<dbReference type="SMART" id="SM00020">
    <property type="entry name" value="Tryp_SPc"/>
    <property type="match status" value="1"/>
</dbReference>
<dbReference type="AlphaFoldDB" id="A0AAJ7BVZ1"/>
<keyword evidence="3" id="KW-0720">Serine protease</keyword>
<feature type="domain" description="Peptidase S1" evidence="6">
    <location>
        <begin position="24"/>
        <end position="251"/>
    </location>
</feature>
<dbReference type="PROSITE" id="PS50240">
    <property type="entry name" value="TRYPSIN_DOM"/>
    <property type="match status" value="1"/>
</dbReference>
<dbReference type="FunFam" id="2.40.10.10:FF:000034">
    <property type="entry name" value="Eupolytin"/>
    <property type="match status" value="1"/>
</dbReference>
<feature type="signal peptide" evidence="5">
    <location>
        <begin position="1"/>
        <end position="19"/>
    </location>
</feature>
<dbReference type="KEGG" id="ccin:107267926"/>
<evidence type="ECO:0000313" key="7">
    <source>
        <dbReference type="Proteomes" id="UP000694920"/>
    </source>
</evidence>
<dbReference type="InterPro" id="IPR001314">
    <property type="entry name" value="Peptidase_S1A"/>
</dbReference>
<dbReference type="GeneID" id="107267926"/>
<keyword evidence="4" id="KW-1015">Disulfide bond</keyword>
<dbReference type="Gene3D" id="2.40.10.10">
    <property type="entry name" value="Trypsin-like serine proteases"/>
    <property type="match status" value="1"/>
</dbReference>
<protein>
    <submittedName>
        <fullName evidence="8">Trypsin-1</fullName>
    </submittedName>
</protein>
<proteinExistence type="predicted"/>
<dbReference type="GO" id="GO:0004252">
    <property type="term" value="F:serine-type endopeptidase activity"/>
    <property type="evidence" value="ECO:0007669"/>
    <property type="project" value="InterPro"/>
</dbReference>
<reference evidence="8" key="1">
    <citation type="submission" date="2025-08" db="UniProtKB">
        <authorList>
            <consortium name="RefSeq"/>
        </authorList>
    </citation>
    <scope>IDENTIFICATION</scope>
</reference>
<evidence type="ECO:0000256" key="3">
    <source>
        <dbReference type="ARBA" id="ARBA00022825"/>
    </source>
</evidence>
<dbReference type="PRINTS" id="PR00722">
    <property type="entry name" value="CHYMOTRYPSIN"/>
</dbReference>
<dbReference type="SUPFAM" id="SSF50494">
    <property type="entry name" value="Trypsin-like serine proteases"/>
    <property type="match status" value="1"/>
</dbReference>